<dbReference type="GO" id="GO:1902600">
    <property type="term" value="P:proton transmembrane transport"/>
    <property type="evidence" value="ECO:0007669"/>
    <property type="project" value="InterPro"/>
</dbReference>
<feature type="domain" description="Cation/H+ exchanger transmembrane" evidence="9">
    <location>
        <begin position="15"/>
        <end position="429"/>
    </location>
</feature>
<dbReference type="GO" id="GO:0005886">
    <property type="term" value="C:plasma membrane"/>
    <property type="evidence" value="ECO:0007669"/>
    <property type="project" value="UniProtKB-SubCell"/>
</dbReference>
<organism evidence="10 11">
    <name type="scientific">Allobranchiibius huperziae</name>
    <dbReference type="NCBI Taxonomy" id="1874116"/>
    <lineage>
        <taxon>Bacteria</taxon>
        <taxon>Bacillati</taxon>
        <taxon>Actinomycetota</taxon>
        <taxon>Actinomycetes</taxon>
        <taxon>Micrococcales</taxon>
        <taxon>Dermacoccaceae</taxon>
        <taxon>Allobranchiibius</taxon>
    </lineage>
</organism>
<feature type="transmembrane region" description="Helical" evidence="8">
    <location>
        <begin position="376"/>
        <end position="394"/>
    </location>
</feature>
<evidence type="ECO:0000256" key="1">
    <source>
        <dbReference type="ARBA" id="ARBA00004651"/>
    </source>
</evidence>
<evidence type="ECO:0000256" key="5">
    <source>
        <dbReference type="ARBA" id="ARBA00022989"/>
    </source>
</evidence>
<evidence type="ECO:0000256" key="7">
    <source>
        <dbReference type="ARBA" id="ARBA00023136"/>
    </source>
</evidence>
<keyword evidence="3" id="KW-0050">Antiport</keyword>
<feature type="transmembrane region" description="Helical" evidence="8">
    <location>
        <begin position="101"/>
        <end position="121"/>
    </location>
</feature>
<proteinExistence type="predicted"/>
<dbReference type="AlphaFoldDB" id="A0A853DDR9"/>
<dbReference type="GO" id="GO:0015297">
    <property type="term" value="F:antiporter activity"/>
    <property type="evidence" value="ECO:0007669"/>
    <property type="project" value="UniProtKB-KW"/>
</dbReference>
<feature type="transmembrane region" description="Helical" evidence="8">
    <location>
        <begin position="264"/>
        <end position="288"/>
    </location>
</feature>
<dbReference type="Proteomes" id="UP000571817">
    <property type="component" value="Unassembled WGS sequence"/>
</dbReference>
<feature type="transmembrane region" description="Helical" evidence="8">
    <location>
        <begin position="61"/>
        <end position="81"/>
    </location>
</feature>
<feature type="transmembrane region" description="Helical" evidence="8">
    <location>
        <begin position="224"/>
        <end position="244"/>
    </location>
</feature>
<dbReference type="InterPro" id="IPR006153">
    <property type="entry name" value="Cation/H_exchanger_TM"/>
</dbReference>
<keyword evidence="11" id="KW-1185">Reference proteome</keyword>
<evidence type="ECO:0000256" key="6">
    <source>
        <dbReference type="ARBA" id="ARBA00023065"/>
    </source>
</evidence>
<dbReference type="PANTHER" id="PTHR32507:SF8">
    <property type="entry name" value="CNH1P"/>
    <property type="match status" value="1"/>
</dbReference>
<keyword evidence="6" id="KW-0406">Ion transport</keyword>
<dbReference type="EMBL" id="JACCFW010000001">
    <property type="protein sequence ID" value="NYJ74787.1"/>
    <property type="molecule type" value="Genomic_DNA"/>
</dbReference>
<reference evidence="10 11" key="1">
    <citation type="submission" date="2020-07" db="EMBL/GenBank/DDBJ databases">
        <title>Sequencing the genomes of 1000 actinobacteria strains.</title>
        <authorList>
            <person name="Klenk H.-P."/>
        </authorList>
    </citation>
    <scope>NUCLEOTIDE SEQUENCE [LARGE SCALE GENOMIC DNA]</scope>
    <source>
        <strain evidence="10 11">DSM 29531</strain>
    </source>
</reference>
<feature type="transmembrane region" description="Helical" evidence="8">
    <location>
        <begin position="334"/>
        <end position="356"/>
    </location>
</feature>
<evidence type="ECO:0000256" key="4">
    <source>
        <dbReference type="ARBA" id="ARBA00022692"/>
    </source>
</evidence>
<comment type="subcellular location">
    <subcellularLocation>
        <location evidence="1">Cell membrane</location>
        <topology evidence="1">Multi-pass membrane protein</topology>
    </subcellularLocation>
</comment>
<feature type="transmembrane region" description="Helical" evidence="8">
    <location>
        <begin position="308"/>
        <end position="328"/>
    </location>
</feature>
<evidence type="ECO:0000259" key="9">
    <source>
        <dbReference type="Pfam" id="PF00999"/>
    </source>
</evidence>
<sequence>MVIPVVYLIVGVALLLGVLLPAFTTGRAISAPVILVAVGALVGLLPFPAGLSLDPDEHAALTEHLTEITILMALTGVGLALDRPLTRVRLTWRRWGTTWRLLFIAMPLAIVVTALLGWWLLGLIPAAAVLLASVLSPTDPVLAAEVQVEGPTTLSETDADDGEGFAEADIDEKDEVRFALTSEAGLNDGAAFPFVYASIFLLTMGSVGHWWVRWIGWEVVGKTVVGIAAGWAVGRLLSLVAFRIRESVQISRIGDPLLIVAAPLIAYGVGELVHGWGFLSVFVSAITLRSCDRSNEYHHAMHGVIERLERLFTLVVLLLLGAALTNGLLTSLTWQGAVLAILLIFVIRPATAWIALWHPRGQDFDDDSVLGPRERLVTAFFGVRGVGSIYYLAYATGHHGFPDAEGLWSIVAFTIVLSVVVHGVSASPVIGRLERHREAVLA</sequence>
<evidence type="ECO:0000256" key="3">
    <source>
        <dbReference type="ARBA" id="ARBA00022449"/>
    </source>
</evidence>
<dbReference type="PANTHER" id="PTHR32507">
    <property type="entry name" value="NA(+)/H(+) ANTIPORTER 1"/>
    <property type="match status" value="1"/>
</dbReference>
<comment type="caution">
    <text evidence="10">The sequence shown here is derived from an EMBL/GenBank/DDBJ whole genome shotgun (WGS) entry which is preliminary data.</text>
</comment>
<feature type="transmembrane region" description="Helical" evidence="8">
    <location>
        <begin position="31"/>
        <end position="49"/>
    </location>
</feature>
<accession>A0A853DDR9</accession>
<keyword evidence="2" id="KW-0813">Transport</keyword>
<keyword evidence="7 8" id="KW-0472">Membrane</keyword>
<feature type="transmembrane region" description="Helical" evidence="8">
    <location>
        <begin position="190"/>
        <end position="212"/>
    </location>
</feature>
<dbReference type="RefSeq" id="WP_343048480.1">
    <property type="nucleotide sequence ID" value="NZ_JACCFW010000001.1"/>
</dbReference>
<evidence type="ECO:0000256" key="2">
    <source>
        <dbReference type="ARBA" id="ARBA00022448"/>
    </source>
</evidence>
<evidence type="ECO:0000256" key="8">
    <source>
        <dbReference type="SAM" id="Phobius"/>
    </source>
</evidence>
<dbReference type="Pfam" id="PF00999">
    <property type="entry name" value="Na_H_Exchanger"/>
    <property type="match status" value="1"/>
</dbReference>
<evidence type="ECO:0000313" key="10">
    <source>
        <dbReference type="EMBL" id="NYJ74787.1"/>
    </source>
</evidence>
<keyword evidence="5 8" id="KW-1133">Transmembrane helix</keyword>
<protein>
    <submittedName>
        <fullName evidence="10">NhaP-type Na+/H+ or K+/H+ antiporter</fullName>
    </submittedName>
</protein>
<feature type="transmembrane region" description="Helical" evidence="8">
    <location>
        <begin position="6"/>
        <end position="24"/>
    </location>
</feature>
<name>A0A853DDR9_9MICO</name>
<evidence type="ECO:0000313" key="11">
    <source>
        <dbReference type="Proteomes" id="UP000571817"/>
    </source>
</evidence>
<keyword evidence="4 8" id="KW-0812">Transmembrane</keyword>
<feature type="transmembrane region" description="Helical" evidence="8">
    <location>
        <begin position="406"/>
        <end position="430"/>
    </location>
</feature>
<gene>
    <name evidence="10" type="ORF">HNR15_001750</name>
</gene>